<dbReference type="Gene3D" id="1.10.1040.10">
    <property type="entry name" value="N-(1-d-carboxylethyl)-l-norvaline Dehydrogenase, domain 2"/>
    <property type="match status" value="1"/>
</dbReference>
<dbReference type="GO" id="GO:0019592">
    <property type="term" value="P:mannitol catabolic process"/>
    <property type="evidence" value="ECO:0007669"/>
    <property type="project" value="TreeGrafter"/>
</dbReference>
<evidence type="ECO:0000256" key="2">
    <source>
        <dbReference type="ARBA" id="ARBA00023027"/>
    </source>
</evidence>
<dbReference type="Gene3D" id="3.40.50.720">
    <property type="entry name" value="NAD(P)-binding Rossmann-like Domain"/>
    <property type="match status" value="1"/>
</dbReference>
<gene>
    <name evidence="6" type="ORF">NFG58_10945</name>
</gene>
<dbReference type="SUPFAM" id="SSF51735">
    <property type="entry name" value="NAD(P)-binding Rossmann-fold domains"/>
    <property type="match status" value="1"/>
</dbReference>
<protein>
    <submittedName>
        <fullName evidence="6">Mannitol dehydrogenase</fullName>
    </submittedName>
</protein>
<keyword evidence="2" id="KW-0520">NAD</keyword>
<feature type="domain" description="Mannitol dehydrogenase C-terminal" evidence="5">
    <location>
        <begin position="243"/>
        <end position="366"/>
    </location>
</feature>
<dbReference type="GO" id="GO:0005829">
    <property type="term" value="C:cytosol"/>
    <property type="evidence" value="ECO:0007669"/>
    <property type="project" value="TreeGrafter"/>
</dbReference>
<dbReference type="InterPro" id="IPR013118">
    <property type="entry name" value="Mannitol_DH_C"/>
</dbReference>
<feature type="domain" description="Mannitol dehydrogenase N-terminal" evidence="4">
    <location>
        <begin position="10"/>
        <end position="226"/>
    </location>
</feature>
<keyword evidence="1" id="KW-0560">Oxidoreductase</keyword>
<feature type="region of interest" description="Disordered" evidence="3">
    <location>
        <begin position="362"/>
        <end position="382"/>
    </location>
</feature>
<dbReference type="RefSeq" id="WP_348826478.1">
    <property type="nucleotide sequence ID" value="NZ_CP098827.1"/>
</dbReference>
<dbReference type="EMBL" id="CP098827">
    <property type="protein sequence ID" value="XBO69156.1"/>
    <property type="molecule type" value="Genomic_DNA"/>
</dbReference>
<feature type="compositionally biased region" description="Low complexity" evidence="3">
    <location>
        <begin position="365"/>
        <end position="382"/>
    </location>
</feature>
<dbReference type="InterPro" id="IPR013328">
    <property type="entry name" value="6PGD_dom2"/>
</dbReference>
<dbReference type="SUPFAM" id="SSF48179">
    <property type="entry name" value="6-phosphogluconate dehydrogenase C-terminal domain-like"/>
    <property type="match status" value="1"/>
</dbReference>
<dbReference type="AlphaFoldDB" id="A0AAU7KBW0"/>
<sequence>MQNATTVTLMQFGIGRFLLAHVDLFASQARDEHGSDIRIIAVQSSDRAAGRTKAHALARDPLYPVRMRGRRDGELIDTTHQVDSITTALVASEAWAEVERRFRDEVTHVVSNTSEAGYQVPAGDGPRRDCPESFPAKLTHLLKTRFDAGRPGVTLLPCELLTDNALKLKDVILELAQAHYDDDGFMAWLERDCVWAVTLVDRIVSAELDPVGAVAEPYGLWAIQQTPGLVMPFSHPDVHLVDDIRPFERRKLHLLNLAHTWLVARVMDLGLGEEVTLVRQAIDDPRLGDELEKMLRQEVVPVLDQELPGMELEDYVDSILDRFRNPWLDHRLADIAQNHPQKLERRLAPVVQMAARQGRDVPRLASAFPSTASASTSSLSST</sequence>
<name>A0AAU7KBW0_9GAMM</name>
<dbReference type="Pfam" id="PF08125">
    <property type="entry name" value="Mannitol_dh_C"/>
    <property type="match status" value="1"/>
</dbReference>
<organism evidence="6">
    <name type="scientific">Halomonas sp. RT37</name>
    <dbReference type="NCBI Taxonomy" id="2950872"/>
    <lineage>
        <taxon>Bacteria</taxon>
        <taxon>Pseudomonadati</taxon>
        <taxon>Pseudomonadota</taxon>
        <taxon>Gammaproteobacteria</taxon>
        <taxon>Oceanospirillales</taxon>
        <taxon>Halomonadaceae</taxon>
        <taxon>Halomonas</taxon>
    </lineage>
</organism>
<evidence type="ECO:0000256" key="1">
    <source>
        <dbReference type="ARBA" id="ARBA00023002"/>
    </source>
</evidence>
<evidence type="ECO:0000259" key="4">
    <source>
        <dbReference type="Pfam" id="PF01232"/>
    </source>
</evidence>
<evidence type="ECO:0000259" key="5">
    <source>
        <dbReference type="Pfam" id="PF08125"/>
    </source>
</evidence>
<dbReference type="InterPro" id="IPR013131">
    <property type="entry name" value="Mannitol_DH_N"/>
</dbReference>
<evidence type="ECO:0000256" key="3">
    <source>
        <dbReference type="SAM" id="MobiDB-lite"/>
    </source>
</evidence>
<dbReference type="GO" id="GO:0008926">
    <property type="term" value="F:mannitol-1-phosphate 5-dehydrogenase activity"/>
    <property type="evidence" value="ECO:0007669"/>
    <property type="project" value="TreeGrafter"/>
</dbReference>
<dbReference type="InterPro" id="IPR036291">
    <property type="entry name" value="NAD(P)-bd_dom_sf"/>
</dbReference>
<dbReference type="InterPro" id="IPR008927">
    <property type="entry name" value="6-PGluconate_DH-like_C_sf"/>
</dbReference>
<proteinExistence type="predicted"/>
<reference evidence="6" key="1">
    <citation type="submission" date="2022-06" db="EMBL/GenBank/DDBJ databases">
        <title>A novel DMS-producing enzyme.</title>
        <authorList>
            <person name="Zhang Y."/>
        </authorList>
    </citation>
    <scope>NUCLEOTIDE SEQUENCE</scope>
    <source>
        <strain evidence="6">RT37</strain>
    </source>
</reference>
<dbReference type="PANTHER" id="PTHR30524:SF0">
    <property type="entry name" value="ALTRONATE OXIDOREDUCTASE-RELATED"/>
    <property type="match status" value="1"/>
</dbReference>
<dbReference type="PANTHER" id="PTHR30524">
    <property type="entry name" value="MANNITOL-1-PHOSPHATE 5-DEHYDROGENASE"/>
    <property type="match status" value="1"/>
</dbReference>
<dbReference type="Pfam" id="PF01232">
    <property type="entry name" value="Mannitol_dh"/>
    <property type="match status" value="1"/>
</dbReference>
<accession>A0AAU7KBW0</accession>
<evidence type="ECO:0000313" key="6">
    <source>
        <dbReference type="EMBL" id="XBO69156.1"/>
    </source>
</evidence>